<dbReference type="AlphaFoldDB" id="X6P582"/>
<accession>X6P582</accession>
<evidence type="ECO:0000256" key="1">
    <source>
        <dbReference type="SAM" id="MobiDB-lite"/>
    </source>
</evidence>
<feature type="compositionally biased region" description="Polar residues" evidence="1">
    <location>
        <begin position="63"/>
        <end position="74"/>
    </location>
</feature>
<proteinExistence type="predicted"/>
<feature type="region of interest" description="Disordered" evidence="1">
    <location>
        <begin position="1"/>
        <end position="47"/>
    </location>
</feature>
<reference evidence="2 3" key="1">
    <citation type="journal article" date="2013" name="Curr. Biol.">
        <title>The Genome of the Foraminiferan Reticulomyxa filosa.</title>
        <authorList>
            <person name="Glockner G."/>
            <person name="Hulsmann N."/>
            <person name="Schleicher M."/>
            <person name="Noegel A.A."/>
            <person name="Eichinger L."/>
            <person name="Gallinger C."/>
            <person name="Pawlowski J."/>
            <person name="Sierra R."/>
            <person name="Euteneuer U."/>
            <person name="Pillet L."/>
            <person name="Moustafa A."/>
            <person name="Platzer M."/>
            <person name="Groth M."/>
            <person name="Szafranski K."/>
            <person name="Schliwa M."/>
        </authorList>
    </citation>
    <scope>NUCLEOTIDE SEQUENCE [LARGE SCALE GENOMIC DNA]</scope>
</reference>
<name>X6P582_RETFI</name>
<feature type="non-terminal residue" evidence="2">
    <location>
        <position position="1"/>
    </location>
</feature>
<evidence type="ECO:0000313" key="2">
    <source>
        <dbReference type="EMBL" id="ETO33278.1"/>
    </source>
</evidence>
<dbReference type="Proteomes" id="UP000023152">
    <property type="component" value="Unassembled WGS sequence"/>
</dbReference>
<protein>
    <submittedName>
        <fullName evidence="2">Uncharacterized protein</fullName>
    </submittedName>
</protein>
<organism evidence="2 3">
    <name type="scientific">Reticulomyxa filosa</name>
    <dbReference type="NCBI Taxonomy" id="46433"/>
    <lineage>
        <taxon>Eukaryota</taxon>
        <taxon>Sar</taxon>
        <taxon>Rhizaria</taxon>
        <taxon>Retaria</taxon>
        <taxon>Foraminifera</taxon>
        <taxon>Monothalamids</taxon>
        <taxon>Reticulomyxidae</taxon>
        <taxon>Reticulomyxa</taxon>
    </lineage>
</organism>
<comment type="caution">
    <text evidence="2">The sequence shown here is derived from an EMBL/GenBank/DDBJ whole genome shotgun (WGS) entry which is preliminary data.</text>
</comment>
<keyword evidence="3" id="KW-1185">Reference proteome</keyword>
<feature type="region of interest" description="Disordered" evidence="1">
    <location>
        <begin position="63"/>
        <end position="86"/>
    </location>
</feature>
<feature type="compositionally biased region" description="Basic and acidic residues" evidence="1">
    <location>
        <begin position="24"/>
        <end position="35"/>
    </location>
</feature>
<evidence type="ECO:0000313" key="3">
    <source>
        <dbReference type="Proteomes" id="UP000023152"/>
    </source>
</evidence>
<gene>
    <name evidence="2" type="ORF">RFI_03833</name>
</gene>
<dbReference type="EMBL" id="ASPP01003528">
    <property type="protein sequence ID" value="ETO33278.1"/>
    <property type="molecule type" value="Genomic_DNA"/>
</dbReference>
<sequence>SQSQSQKSQSVRDHSKPNQNGSKKSNEPDDVKQSDADNDTNQQNVLFNNDTLSKSFVQVKPSSAVFSSDNSNLSIGFPEPRAKTNSEQWHELDKDLQYLDDQNNHDMTKVSLVEFTKSRYLQMDNKRLAQWIREKQYLLDKRNKLGKFGLSV</sequence>